<keyword evidence="1" id="KW-1133">Transmembrane helix</keyword>
<dbReference type="AlphaFoldDB" id="A0A1I6P3V4"/>
<sequence>MFSFKYNNCCFKIDYFLGFVVSVYLLGIVLRAVQYFSDSGV</sequence>
<evidence type="ECO:0000313" key="3">
    <source>
        <dbReference type="Proteomes" id="UP000198785"/>
    </source>
</evidence>
<keyword evidence="1" id="KW-0472">Membrane</keyword>
<organism evidence="2 3">
    <name type="scientific">Sphingobacterium wenxiniae</name>
    <dbReference type="NCBI Taxonomy" id="683125"/>
    <lineage>
        <taxon>Bacteria</taxon>
        <taxon>Pseudomonadati</taxon>
        <taxon>Bacteroidota</taxon>
        <taxon>Sphingobacteriia</taxon>
        <taxon>Sphingobacteriales</taxon>
        <taxon>Sphingobacteriaceae</taxon>
        <taxon>Sphingobacterium</taxon>
    </lineage>
</organism>
<protein>
    <submittedName>
        <fullName evidence="2">Uncharacterized protein</fullName>
    </submittedName>
</protein>
<gene>
    <name evidence="2" type="ORF">SAMN05660206_101269</name>
</gene>
<keyword evidence="1" id="KW-0812">Transmembrane</keyword>
<dbReference type="Proteomes" id="UP000198785">
    <property type="component" value="Unassembled WGS sequence"/>
</dbReference>
<reference evidence="2 3" key="1">
    <citation type="submission" date="2016-10" db="EMBL/GenBank/DDBJ databases">
        <authorList>
            <person name="de Groot N.N."/>
        </authorList>
    </citation>
    <scope>NUCLEOTIDE SEQUENCE [LARGE SCALE GENOMIC DNA]</scope>
    <source>
        <strain evidence="2 3">DSM 22789</strain>
    </source>
</reference>
<evidence type="ECO:0000313" key="2">
    <source>
        <dbReference type="EMBL" id="SFS34877.1"/>
    </source>
</evidence>
<dbReference type="EMBL" id="FOZZ01000001">
    <property type="protein sequence ID" value="SFS34877.1"/>
    <property type="molecule type" value="Genomic_DNA"/>
</dbReference>
<accession>A0A1I6P3V4</accession>
<keyword evidence="3" id="KW-1185">Reference proteome</keyword>
<name>A0A1I6P3V4_9SPHI</name>
<proteinExistence type="predicted"/>
<evidence type="ECO:0000256" key="1">
    <source>
        <dbReference type="SAM" id="Phobius"/>
    </source>
</evidence>
<feature type="transmembrane region" description="Helical" evidence="1">
    <location>
        <begin position="15"/>
        <end position="33"/>
    </location>
</feature>